<dbReference type="CDD" id="cd02042">
    <property type="entry name" value="ParAB_family"/>
    <property type="match status" value="1"/>
</dbReference>
<evidence type="ECO:0000259" key="1">
    <source>
        <dbReference type="Pfam" id="PF01656"/>
    </source>
</evidence>
<dbReference type="SUPFAM" id="SSF52540">
    <property type="entry name" value="P-loop containing nucleoside triphosphate hydrolases"/>
    <property type="match status" value="1"/>
</dbReference>
<comment type="caution">
    <text evidence="2">The sequence shown here is derived from an EMBL/GenBank/DDBJ whole genome shotgun (WGS) entry which is preliminary data.</text>
</comment>
<organism evidence="2 3">
    <name type="scientific">Scytonema hofmannii FACHB-248</name>
    <dbReference type="NCBI Taxonomy" id="1842502"/>
    <lineage>
        <taxon>Bacteria</taxon>
        <taxon>Bacillati</taxon>
        <taxon>Cyanobacteriota</taxon>
        <taxon>Cyanophyceae</taxon>
        <taxon>Nostocales</taxon>
        <taxon>Scytonemataceae</taxon>
        <taxon>Scytonema</taxon>
    </lineage>
</organism>
<accession>A0ABR8GPA8</accession>
<dbReference type="PANTHER" id="PTHR13696">
    <property type="entry name" value="P-LOOP CONTAINING NUCLEOSIDE TRIPHOSPHATE HYDROLASE"/>
    <property type="match status" value="1"/>
</dbReference>
<sequence length="216" mass="23858">MVKIIAILNGKGGVGKTTTAVNLAATFAQEKKVLFIDADIQGSANWWYNRSRNGMGFDLSQETDPQLLGNLGKITGYDLIVIDTPPALRSEVLRAVLAIANYLVLPTPPAAMDLAVLIDTIQKAVTPLGTPHRVLLTKVDTRSLGEAYEAKNTLLQLGIPVCNNFIRAYKAHERAALDGMAITQWRGNNAREAESDYRRVADELKRDWRKLWLTDI</sequence>
<keyword evidence="3" id="KW-1185">Reference proteome</keyword>
<dbReference type="PANTHER" id="PTHR13696:SF52">
    <property type="entry name" value="PARA FAMILY PROTEIN CT_582"/>
    <property type="match status" value="1"/>
</dbReference>
<dbReference type="InterPro" id="IPR050678">
    <property type="entry name" value="DNA_Partitioning_ATPase"/>
</dbReference>
<name>A0ABR8GPA8_9CYAN</name>
<evidence type="ECO:0000313" key="3">
    <source>
        <dbReference type="Proteomes" id="UP000660380"/>
    </source>
</evidence>
<dbReference type="RefSeq" id="WP_029632484.1">
    <property type="nucleotide sequence ID" value="NZ_JACJTA010000018.1"/>
</dbReference>
<evidence type="ECO:0000313" key="2">
    <source>
        <dbReference type="EMBL" id="MBD2605071.1"/>
    </source>
</evidence>
<protein>
    <submittedName>
        <fullName evidence="2">ParA family protein</fullName>
    </submittedName>
</protein>
<dbReference type="Pfam" id="PF01656">
    <property type="entry name" value="CbiA"/>
    <property type="match status" value="1"/>
</dbReference>
<gene>
    <name evidence="2" type="ORF">H6G81_11145</name>
</gene>
<dbReference type="Proteomes" id="UP000660380">
    <property type="component" value="Unassembled WGS sequence"/>
</dbReference>
<dbReference type="InterPro" id="IPR027417">
    <property type="entry name" value="P-loop_NTPase"/>
</dbReference>
<dbReference type="Gene3D" id="3.40.50.300">
    <property type="entry name" value="P-loop containing nucleotide triphosphate hydrolases"/>
    <property type="match status" value="1"/>
</dbReference>
<proteinExistence type="predicted"/>
<dbReference type="EMBL" id="JACJTA010000018">
    <property type="protein sequence ID" value="MBD2605071.1"/>
    <property type="molecule type" value="Genomic_DNA"/>
</dbReference>
<dbReference type="PIRSF" id="PIRSF009320">
    <property type="entry name" value="Nuc_binding_HP_1000"/>
    <property type="match status" value="1"/>
</dbReference>
<reference evidence="2 3" key="1">
    <citation type="journal article" date="2020" name="ISME J.">
        <title>Comparative genomics reveals insights into cyanobacterial evolution and habitat adaptation.</title>
        <authorList>
            <person name="Chen M.Y."/>
            <person name="Teng W.K."/>
            <person name="Zhao L."/>
            <person name="Hu C.X."/>
            <person name="Zhou Y.K."/>
            <person name="Han B.P."/>
            <person name="Song L.R."/>
            <person name="Shu W.S."/>
        </authorList>
    </citation>
    <scope>NUCLEOTIDE SEQUENCE [LARGE SCALE GENOMIC DNA]</scope>
    <source>
        <strain evidence="2 3">FACHB-248</strain>
    </source>
</reference>
<dbReference type="InterPro" id="IPR002586">
    <property type="entry name" value="CobQ/CobB/MinD/ParA_Nub-bd_dom"/>
</dbReference>
<feature type="domain" description="CobQ/CobB/MinD/ParA nucleotide binding" evidence="1">
    <location>
        <begin position="5"/>
        <end position="180"/>
    </location>
</feature>